<reference evidence="1 2" key="1">
    <citation type="journal article" date="2009" name="Stand. Genomic Sci.">
        <title>Complete genome sequence of Pedobacter heparinus type strain (HIM 762-3).</title>
        <authorList>
            <person name="Han C."/>
            <person name="Spring S."/>
            <person name="Lapidus A."/>
            <person name="Del Rio T.G."/>
            <person name="Tice H."/>
            <person name="Copeland A."/>
            <person name="Cheng J.F."/>
            <person name="Lucas S."/>
            <person name="Chen F."/>
            <person name="Nolan M."/>
            <person name="Bruce D."/>
            <person name="Goodwin L."/>
            <person name="Pitluck S."/>
            <person name="Ivanova N."/>
            <person name="Mavromatis K."/>
            <person name="Mikhailova N."/>
            <person name="Pati A."/>
            <person name="Chen A."/>
            <person name="Palaniappan K."/>
            <person name="Land M."/>
            <person name="Hauser L."/>
            <person name="Chang Y.J."/>
            <person name="Jeffries C.C."/>
            <person name="Saunders E."/>
            <person name="Chertkov O."/>
            <person name="Brettin T."/>
            <person name="Goker M."/>
            <person name="Rohde M."/>
            <person name="Bristow J."/>
            <person name="Eisen J.A."/>
            <person name="Markowitz V."/>
            <person name="Hugenholtz P."/>
            <person name="Kyrpides N.C."/>
            <person name="Klenk H.P."/>
            <person name="Detter J.C."/>
        </authorList>
    </citation>
    <scope>NUCLEOTIDE SEQUENCE [LARGE SCALE GENOMIC DNA]</scope>
    <source>
        <strain evidence="2">ATCC 13125 / DSM 2366 / CIP 104194 / JCM 7457 / NBRC 12017 / NCIMB 9290 / NRRL B-14731 / HIM 762-3</strain>
    </source>
</reference>
<dbReference type="HOGENOM" id="CLU_3171295_0_0_10"/>
<dbReference type="Proteomes" id="UP000000852">
    <property type="component" value="Chromosome"/>
</dbReference>
<gene>
    <name evidence="1" type="ordered locus">Phep_2761</name>
</gene>
<dbReference type="STRING" id="485917.Phep_2761"/>
<proteinExistence type="predicted"/>
<evidence type="ECO:0000313" key="2">
    <source>
        <dbReference type="Proteomes" id="UP000000852"/>
    </source>
</evidence>
<dbReference type="RefSeq" id="WP_015808573.1">
    <property type="nucleotide sequence ID" value="NC_013061.1"/>
</dbReference>
<evidence type="ECO:0000313" key="1">
    <source>
        <dbReference type="EMBL" id="ACU04962.1"/>
    </source>
</evidence>
<protein>
    <submittedName>
        <fullName evidence="1">Uncharacterized protein</fullName>
    </submittedName>
</protein>
<dbReference type="EMBL" id="CP001681">
    <property type="protein sequence ID" value="ACU04962.1"/>
    <property type="molecule type" value="Genomic_DNA"/>
</dbReference>
<name>C6Y135_PEDHD</name>
<accession>C6Y135</accession>
<keyword evidence="2" id="KW-1185">Reference proteome</keyword>
<dbReference type="AlphaFoldDB" id="C6Y135"/>
<organism evidence="1 2">
    <name type="scientific">Pedobacter heparinus (strain ATCC 13125 / DSM 2366 / CIP 104194 / JCM 7457 / NBRC 12017 / NCIMB 9290 / NRRL B-14731 / HIM 762-3)</name>
    <dbReference type="NCBI Taxonomy" id="485917"/>
    <lineage>
        <taxon>Bacteria</taxon>
        <taxon>Pseudomonadati</taxon>
        <taxon>Bacteroidota</taxon>
        <taxon>Sphingobacteriia</taxon>
        <taxon>Sphingobacteriales</taxon>
        <taxon>Sphingobacteriaceae</taxon>
        <taxon>Pedobacter</taxon>
    </lineage>
</organism>
<dbReference type="KEGG" id="phe:Phep_2761"/>
<sequence>MKTNAPISEEEILLNIKCKLETLSQMMEEVMPIISKIKLYDLNDEED</sequence>